<dbReference type="RefSeq" id="WP_182953158.1">
    <property type="nucleotide sequence ID" value="NZ_JABEQM010000001.1"/>
</dbReference>
<dbReference type="Pfam" id="PF00512">
    <property type="entry name" value="HisKA"/>
    <property type="match status" value="1"/>
</dbReference>
<dbReference type="SUPFAM" id="SSF47226">
    <property type="entry name" value="Histidine-containing phosphotransfer domain, HPT domain"/>
    <property type="match status" value="1"/>
</dbReference>
<keyword evidence="4" id="KW-1003">Cell membrane</keyword>
<keyword evidence="10" id="KW-0902">Two-component regulatory system</keyword>
<dbReference type="SUPFAM" id="SSF52172">
    <property type="entry name" value="CheY-like"/>
    <property type="match status" value="1"/>
</dbReference>
<dbReference type="EC" id="2.7.13.3" evidence="3"/>
<dbReference type="AlphaFoldDB" id="A0A7W4K485"/>
<sequence>MWVRKILSRMKRGGDGEHQIVLNRLVIACIIQAYLLGSYLYGTLALRRMLQLSGVCDTFLAGGIVVAVALIMFPSPSAIRRIGQMFWDFIFLSLGMYIGEIAVIPLYPIYLWAILGYGFRFGLVYLAGAACVGAIGFTVAVHGLAVWRDTGYLFAGLVGGLLIIPLYSASLIRFLSQTRRRAEEASRAKTLFLASVSHELRTPLNAVIGMSRLLDDTVLDDEQRDMVRTIGGAGASLLGMIEDLLDFSRIEEGRMPVRLRPFDLVAVMREVERIVDVDARAKGLTLACHVTARTPIQLVGDERHLRDILLNLAGNAVKFTDRGHVVIAVDGTPLRDGRTSLRVEVSDTGIGISPAAQERVFETFTQADDTVIDRFGGTGLGLAICRKLVDLLGGEIGVRSVVGEGSTFWFVIPMQSVAASSPALPLAEAVLPAPPAPERPPAERPPAVEAVSWPDIVLLTGQGNHLADLVTRLVRHGARVVFVPDGAAAALLMRRPECRSVLLTDMTAGDASDMEGAPFPTVLLDRAVASGLPPEALRCRFVSILSPDADDAAISSFLTIVDGLGPARVDGKAIGSGTETSGAERSLNILLVEDNLVNQKVLGKILGRAGHRWRVAGNGEDALDMLEEERFDLVLMDINMPVMNGLEATKLYRFSEVGGGAALPIVALTADGTPEVQQRCRDAGMSGFLLKPVEIEPLLETIDALVPPAAGQRRPRPAGIDAADAVPVADEAVIVPFPAVTINRKMVQDLRTLGGDRFRADVIGDFLADADTIIDRMERALEVGDWTVLLDEAHSLRSAAGNVGAERLTAMCHEWRGINGHHAPDRAFAHLYAIRQEMGKVRETLTPYMVMPAEDGAV</sequence>
<dbReference type="EMBL" id="JABEQM010000001">
    <property type="protein sequence ID" value="MBB2200099.1"/>
    <property type="molecule type" value="Genomic_DNA"/>
</dbReference>
<feature type="transmembrane region" description="Helical" evidence="14">
    <location>
        <begin position="122"/>
        <end position="145"/>
    </location>
</feature>
<keyword evidence="11 14" id="KW-0472">Membrane</keyword>
<dbReference type="GO" id="GO:0000155">
    <property type="term" value="F:phosphorelay sensor kinase activity"/>
    <property type="evidence" value="ECO:0007669"/>
    <property type="project" value="InterPro"/>
</dbReference>
<dbReference type="CDD" id="cd00088">
    <property type="entry name" value="HPT"/>
    <property type="match status" value="1"/>
</dbReference>
<keyword evidence="9 14" id="KW-1133">Transmembrane helix</keyword>
<evidence type="ECO:0000259" key="15">
    <source>
        <dbReference type="PROSITE" id="PS50109"/>
    </source>
</evidence>
<evidence type="ECO:0000256" key="6">
    <source>
        <dbReference type="ARBA" id="ARBA00022692"/>
    </source>
</evidence>
<dbReference type="Gene3D" id="1.20.120.160">
    <property type="entry name" value="HPT domain"/>
    <property type="match status" value="1"/>
</dbReference>
<comment type="subcellular location">
    <subcellularLocation>
        <location evidence="2">Cell membrane</location>
        <topology evidence="2">Multi-pass membrane protein</topology>
    </subcellularLocation>
</comment>
<dbReference type="PANTHER" id="PTHR45339:SF1">
    <property type="entry name" value="HYBRID SIGNAL TRANSDUCTION HISTIDINE KINASE J"/>
    <property type="match status" value="1"/>
</dbReference>
<dbReference type="PROSITE" id="PS50110">
    <property type="entry name" value="RESPONSE_REGULATORY"/>
    <property type="match status" value="1"/>
</dbReference>
<dbReference type="PANTHER" id="PTHR45339">
    <property type="entry name" value="HYBRID SIGNAL TRANSDUCTION HISTIDINE KINASE J"/>
    <property type="match status" value="1"/>
</dbReference>
<evidence type="ECO:0000256" key="1">
    <source>
        <dbReference type="ARBA" id="ARBA00000085"/>
    </source>
</evidence>
<dbReference type="PROSITE" id="PS50894">
    <property type="entry name" value="HPT"/>
    <property type="match status" value="1"/>
</dbReference>
<dbReference type="InterPro" id="IPR008207">
    <property type="entry name" value="Sig_transdc_His_kin_Hpt_dom"/>
</dbReference>
<gene>
    <name evidence="18" type="ORF">HLH28_00640</name>
</gene>
<reference evidence="18 19" key="1">
    <citation type="submission" date="2020-04" db="EMBL/GenBank/DDBJ databases">
        <title>Description of novel Gluconacetobacter.</title>
        <authorList>
            <person name="Sombolestani A."/>
        </authorList>
    </citation>
    <scope>NUCLEOTIDE SEQUENCE [LARGE SCALE GENOMIC DNA]</scope>
    <source>
        <strain evidence="18 19">LMG 27802</strain>
    </source>
</reference>
<dbReference type="CDD" id="cd17546">
    <property type="entry name" value="REC_hyHK_CKI1_RcsC-like"/>
    <property type="match status" value="1"/>
</dbReference>
<keyword evidence="7" id="KW-0547">Nucleotide-binding</keyword>
<dbReference type="Pfam" id="PF01627">
    <property type="entry name" value="Hpt"/>
    <property type="match status" value="1"/>
</dbReference>
<evidence type="ECO:0000256" key="5">
    <source>
        <dbReference type="ARBA" id="ARBA00022553"/>
    </source>
</evidence>
<dbReference type="Gene3D" id="3.40.50.2300">
    <property type="match status" value="1"/>
</dbReference>
<keyword evidence="6 14" id="KW-0812">Transmembrane</keyword>
<protein>
    <recommendedName>
        <fullName evidence="3">histidine kinase</fullName>
        <ecNumber evidence="3">2.7.13.3</ecNumber>
    </recommendedName>
</protein>
<evidence type="ECO:0000313" key="18">
    <source>
        <dbReference type="EMBL" id="MBB2200099.1"/>
    </source>
</evidence>
<dbReference type="SMART" id="SM00448">
    <property type="entry name" value="REC"/>
    <property type="match status" value="1"/>
</dbReference>
<evidence type="ECO:0000313" key="19">
    <source>
        <dbReference type="Proteomes" id="UP000578030"/>
    </source>
</evidence>
<dbReference type="InterPro" id="IPR036097">
    <property type="entry name" value="HisK_dim/P_sf"/>
</dbReference>
<evidence type="ECO:0000256" key="12">
    <source>
        <dbReference type="PROSITE-ProRule" id="PRU00110"/>
    </source>
</evidence>
<dbReference type="InterPro" id="IPR036641">
    <property type="entry name" value="HPT_dom_sf"/>
</dbReference>
<proteinExistence type="predicted"/>
<comment type="catalytic activity">
    <reaction evidence="1">
        <text>ATP + protein L-histidine = ADP + protein N-phospho-L-histidine.</text>
        <dbReference type="EC" id="2.7.13.3"/>
    </reaction>
</comment>
<accession>A0A7W4K485</accession>
<dbReference type="Pfam" id="PF00072">
    <property type="entry name" value="Response_reg"/>
    <property type="match status" value="1"/>
</dbReference>
<dbReference type="CDD" id="cd16922">
    <property type="entry name" value="HATPase_EvgS-ArcB-TorS-like"/>
    <property type="match status" value="1"/>
</dbReference>
<dbReference type="GO" id="GO:0005886">
    <property type="term" value="C:plasma membrane"/>
    <property type="evidence" value="ECO:0007669"/>
    <property type="project" value="UniProtKB-SubCell"/>
</dbReference>
<keyword evidence="5 13" id="KW-0597">Phosphoprotein</keyword>
<dbReference type="InterPro" id="IPR004358">
    <property type="entry name" value="Sig_transdc_His_kin-like_C"/>
</dbReference>
<feature type="modified residue" description="Phosphohistidine" evidence="12">
    <location>
        <position position="794"/>
    </location>
</feature>
<dbReference type="FunFam" id="3.30.565.10:FF:000010">
    <property type="entry name" value="Sensor histidine kinase RcsC"/>
    <property type="match status" value="1"/>
</dbReference>
<dbReference type="Pfam" id="PF02518">
    <property type="entry name" value="HATPase_c"/>
    <property type="match status" value="1"/>
</dbReference>
<dbReference type="Proteomes" id="UP000578030">
    <property type="component" value="Unassembled WGS sequence"/>
</dbReference>
<dbReference type="PRINTS" id="PR00344">
    <property type="entry name" value="BCTRLSENSOR"/>
</dbReference>
<feature type="modified residue" description="4-aspartylphosphate" evidence="13">
    <location>
        <position position="637"/>
    </location>
</feature>
<evidence type="ECO:0000259" key="17">
    <source>
        <dbReference type="PROSITE" id="PS50894"/>
    </source>
</evidence>
<feature type="domain" description="Response regulatory" evidence="16">
    <location>
        <begin position="588"/>
        <end position="706"/>
    </location>
</feature>
<dbReference type="InterPro" id="IPR003661">
    <property type="entry name" value="HisK_dim/P_dom"/>
</dbReference>
<feature type="transmembrane region" description="Helical" evidence="14">
    <location>
        <begin position="152"/>
        <end position="175"/>
    </location>
</feature>
<evidence type="ECO:0000256" key="8">
    <source>
        <dbReference type="ARBA" id="ARBA00022840"/>
    </source>
</evidence>
<dbReference type="InterPro" id="IPR001789">
    <property type="entry name" value="Sig_transdc_resp-reg_receiver"/>
</dbReference>
<dbReference type="SUPFAM" id="SSF55874">
    <property type="entry name" value="ATPase domain of HSP90 chaperone/DNA topoisomerase II/histidine kinase"/>
    <property type="match status" value="1"/>
</dbReference>
<dbReference type="SMART" id="SM00388">
    <property type="entry name" value="HisKA"/>
    <property type="match status" value="1"/>
</dbReference>
<evidence type="ECO:0000256" key="13">
    <source>
        <dbReference type="PROSITE-ProRule" id="PRU00169"/>
    </source>
</evidence>
<dbReference type="SMART" id="SM00387">
    <property type="entry name" value="HATPase_c"/>
    <property type="match status" value="1"/>
</dbReference>
<evidence type="ECO:0000256" key="7">
    <source>
        <dbReference type="ARBA" id="ARBA00022741"/>
    </source>
</evidence>
<feature type="domain" description="HPt" evidence="17">
    <location>
        <begin position="755"/>
        <end position="848"/>
    </location>
</feature>
<dbReference type="Gene3D" id="3.30.565.10">
    <property type="entry name" value="Histidine kinase-like ATPase, C-terminal domain"/>
    <property type="match status" value="1"/>
</dbReference>
<feature type="transmembrane region" description="Helical" evidence="14">
    <location>
        <begin position="52"/>
        <end position="73"/>
    </location>
</feature>
<dbReference type="InterPro" id="IPR005467">
    <property type="entry name" value="His_kinase_dom"/>
</dbReference>
<name>A0A7W4K485_9PROT</name>
<evidence type="ECO:0000256" key="14">
    <source>
        <dbReference type="SAM" id="Phobius"/>
    </source>
</evidence>
<feature type="transmembrane region" description="Helical" evidence="14">
    <location>
        <begin position="21"/>
        <end position="40"/>
    </location>
</feature>
<feature type="domain" description="Histidine kinase" evidence="15">
    <location>
        <begin position="195"/>
        <end position="416"/>
    </location>
</feature>
<keyword evidence="8" id="KW-0067">ATP-binding</keyword>
<organism evidence="18 19">
    <name type="scientific">Gluconacetobacter tumulisoli</name>
    <dbReference type="NCBI Taxonomy" id="1286189"/>
    <lineage>
        <taxon>Bacteria</taxon>
        <taxon>Pseudomonadati</taxon>
        <taxon>Pseudomonadota</taxon>
        <taxon>Alphaproteobacteria</taxon>
        <taxon>Acetobacterales</taxon>
        <taxon>Acetobacteraceae</taxon>
        <taxon>Gluconacetobacter</taxon>
    </lineage>
</organism>
<dbReference type="SUPFAM" id="SSF47384">
    <property type="entry name" value="Homodimeric domain of signal transducing histidine kinase"/>
    <property type="match status" value="1"/>
</dbReference>
<evidence type="ECO:0000256" key="2">
    <source>
        <dbReference type="ARBA" id="ARBA00004651"/>
    </source>
</evidence>
<dbReference type="InterPro" id="IPR036890">
    <property type="entry name" value="HATPase_C_sf"/>
</dbReference>
<comment type="caution">
    <text evidence="18">The sequence shown here is derived from an EMBL/GenBank/DDBJ whole genome shotgun (WGS) entry which is preliminary data.</text>
</comment>
<keyword evidence="19" id="KW-1185">Reference proteome</keyword>
<evidence type="ECO:0000256" key="11">
    <source>
        <dbReference type="ARBA" id="ARBA00023136"/>
    </source>
</evidence>
<evidence type="ECO:0000256" key="10">
    <source>
        <dbReference type="ARBA" id="ARBA00023012"/>
    </source>
</evidence>
<evidence type="ECO:0000256" key="9">
    <source>
        <dbReference type="ARBA" id="ARBA00022989"/>
    </source>
</evidence>
<feature type="transmembrane region" description="Helical" evidence="14">
    <location>
        <begin position="85"/>
        <end position="110"/>
    </location>
</feature>
<dbReference type="InterPro" id="IPR011006">
    <property type="entry name" value="CheY-like_superfamily"/>
</dbReference>
<evidence type="ECO:0000259" key="16">
    <source>
        <dbReference type="PROSITE" id="PS50110"/>
    </source>
</evidence>
<dbReference type="GO" id="GO:0005524">
    <property type="term" value="F:ATP binding"/>
    <property type="evidence" value="ECO:0007669"/>
    <property type="project" value="UniProtKB-KW"/>
</dbReference>
<dbReference type="CDD" id="cd00082">
    <property type="entry name" value="HisKA"/>
    <property type="match status" value="1"/>
</dbReference>
<dbReference type="Gene3D" id="1.10.287.130">
    <property type="match status" value="1"/>
</dbReference>
<evidence type="ECO:0000256" key="4">
    <source>
        <dbReference type="ARBA" id="ARBA00022475"/>
    </source>
</evidence>
<dbReference type="PROSITE" id="PS50109">
    <property type="entry name" value="HIS_KIN"/>
    <property type="match status" value="1"/>
</dbReference>
<dbReference type="InterPro" id="IPR003594">
    <property type="entry name" value="HATPase_dom"/>
</dbReference>
<evidence type="ECO:0000256" key="3">
    <source>
        <dbReference type="ARBA" id="ARBA00012438"/>
    </source>
</evidence>